<protein>
    <submittedName>
        <fullName evidence="2">Uncharacterized protein</fullName>
    </submittedName>
</protein>
<reference evidence="2 3" key="1">
    <citation type="submission" date="2019-03" db="EMBL/GenBank/DDBJ databases">
        <title>Single cell metagenomics reveals metabolic interactions within the superorganism composed of flagellate Streblomastix strix and complex community of Bacteroidetes bacteria on its surface.</title>
        <authorList>
            <person name="Treitli S.C."/>
            <person name="Kolisko M."/>
            <person name="Husnik F."/>
            <person name="Keeling P."/>
            <person name="Hampl V."/>
        </authorList>
    </citation>
    <scope>NUCLEOTIDE SEQUENCE [LARGE SCALE GENOMIC DNA]</scope>
    <source>
        <strain evidence="2">ST1C</strain>
    </source>
</reference>
<proteinExistence type="predicted"/>
<evidence type="ECO:0000313" key="3">
    <source>
        <dbReference type="Proteomes" id="UP000324800"/>
    </source>
</evidence>
<feature type="non-terminal residue" evidence="2">
    <location>
        <position position="217"/>
    </location>
</feature>
<feature type="compositionally biased region" description="Basic and acidic residues" evidence="1">
    <location>
        <begin position="60"/>
        <end position="72"/>
    </location>
</feature>
<sequence length="217" mass="25033">MRNKTETDNNITGIDMEFERKKYKNVGGMKVKDDIGIKGTVQYNIQEQKRKDQTTSSADRQTELPETPDKRSIAVSNGIRLRENSSVKDRIMGWNNDSTQSSNQIIEMVDMEKRGQPTRIVEQQNNSMHANYRRITTGLGATLIYENQIELIQHDCWSEKEAEMTSNAKEIKAVYYGLLRFDQIFKIMQDQSVLIHSDNTTAVYDIGKWKAKESLTE</sequence>
<feature type="region of interest" description="Disordered" evidence="1">
    <location>
        <begin position="35"/>
        <end position="77"/>
    </location>
</feature>
<evidence type="ECO:0000313" key="2">
    <source>
        <dbReference type="EMBL" id="KAA6355281.1"/>
    </source>
</evidence>
<dbReference type="AlphaFoldDB" id="A0A5J4TC96"/>
<dbReference type="Proteomes" id="UP000324800">
    <property type="component" value="Unassembled WGS sequence"/>
</dbReference>
<evidence type="ECO:0000256" key="1">
    <source>
        <dbReference type="SAM" id="MobiDB-lite"/>
    </source>
</evidence>
<name>A0A5J4TC96_9EUKA</name>
<comment type="caution">
    <text evidence="2">The sequence shown here is derived from an EMBL/GenBank/DDBJ whole genome shotgun (WGS) entry which is preliminary data.</text>
</comment>
<gene>
    <name evidence="2" type="ORF">EZS28_049192</name>
</gene>
<accession>A0A5J4TC96</accession>
<dbReference type="EMBL" id="SNRW01034859">
    <property type="protein sequence ID" value="KAA6355281.1"/>
    <property type="molecule type" value="Genomic_DNA"/>
</dbReference>
<organism evidence="2 3">
    <name type="scientific">Streblomastix strix</name>
    <dbReference type="NCBI Taxonomy" id="222440"/>
    <lineage>
        <taxon>Eukaryota</taxon>
        <taxon>Metamonada</taxon>
        <taxon>Preaxostyla</taxon>
        <taxon>Oxymonadida</taxon>
        <taxon>Streblomastigidae</taxon>
        <taxon>Streblomastix</taxon>
    </lineage>
</organism>